<name>A0AA38Y8S3_9EURO</name>
<proteinExistence type="predicted"/>
<gene>
    <name evidence="2" type="ORF">H2204_003785</name>
</gene>
<dbReference type="EMBL" id="JAPDRN010000018">
    <property type="protein sequence ID" value="KAJ9639175.1"/>
    <property type="molecule type" value="Genomic_DNA"/>
</dbReference>
<organism evidence="2 3">
    <name type="scientific">Knufia peltigerae</name>
    <dbReference type="NCBI Taxonomy" id="1002370"/>
    <lineage>
        <taxon>Eukaryota</taxon>
        <taxon>Fungi</taxon>
        <taxon>Dikarya</taxon>
        <taxon>Ascomycota</taxon>
        <taxon>Pezizomycotina</taxon>
        <taxon>Eurotiomycetes</taxon>
        <taxon>Chaetothyriomycetidae</taxon>
        <taxon>Chaetothyriales</taxon>
        <taxon>Trichomeriaceae</taxon>
        <taxon>Knufia</taxon>
    </lineage>
</organism>
<reference evidence="2" key="1">
    <citation type="submission" date="2022-10" db="EMBL/GenBank/DDBJ databases">
        <title>Culturing micro-colonial fungi from biological soil crusts in the Mojave desert and describing Neophaeococcomyces mojavensis, and introducing the new genera and species Taxawa tesnikishii.</title>
        <authorList>
            <person name="Kurbessoian T."/>
            <person name="Stajich J.E."/>
        </authorList>
    </citation>
    <scope>NUCLEOTIDE SEQUENCE</scope>
    <source>
        <strain evidence="2">TK_35</strain>
    </source>
</reference>
<evidence type="ECO:0000256" key="1">
    <source>
        <dbReference type="SAM" id="MobiDB-lite"/>
    </source>
</evidence>
<sequence>MQARQVALTGKAFNADESDETDENSRHSSIYHALLEYRTGRKPLIPNPIHTERVKADLLSQSLSQSALPTHAFSGGVVPNVMQTQATSTSIMPHVLPDSGICYDVEATDEQVSSGMRIPRFSPDQIANAFSRSAAYALNSKEVEYLIHFLKKPCVKDQGPSRQLIRAKIDAFHEDEIAMSGGSRERLAYPSGSEDAEFGVILHCQSTKGHVGEFWDPENRTIQLLIEKGLSPEFIYGFDWHWRAEESMRRADQSSCPTRRWPKGLRSLHDRFSSGLLELLPLPWVVIGGGCAKDSYRRTLSGCSKQLTIQLADAVNLEIDLNFHGTSLRRIVIYVPHPSSAFFKPSSAYNVGTVLDASINFILWLHHRDGNSNNFIETLSLISPGVRSAAPLGELYGYVARELNLGRNLILDEYKPAFLSWATTYLLESPVSVLSRGDSLAQSIRRKIGNQISSTKKSNGFDAVQIGRKGPAARYGYENKLIWDGQRVSVTQKGTFKIFLSEDQESLELRGGRPLQREVSKSPNPVTIHFSDEEITLQQDGSVVFQTTCAQIKDQNLRARWVAQLRVESREKTASMEAKIPGHITAITSLI</sequence>
<dbReference type="Proteomes" id="UP001172681">
    <property type="component" value="Unassembled WGS sequence"/>
</dbReference>
<dbReference type="AlphaFoldDB" id="A0AA38Y8S3"/>
<feature type="region of interest" description="Disordered" evidence="1">
    <location>
        <begin position="1"/>
        <end position="27"/>
    </location>
</feature>
<comment type="caution">
    <text evidence="2">The sequence shown here is derived from an EMBL/GenBank/DDBJ whole genome shotgun (WGS) entry which is preliminary data.</text>
</comment>
<accession>A0AA38Y8S3</accession>
<evidence type="ECO:0000313" key="3">
    <source>
        <dbReference type="Proteomes" id="UP001172681"/>
    </source>
</evidence>
<protein>
    <submittedName>
        <fullName evidence="2">Uncharacterized protein</fullName>
    </submittedName>
</protein>
<evidence type="ECO:0000313" key="2">
    <source>
        <dbReference type="EMBL" id="KAJ9639175.1"/>
    </source>
</evidence>
<keyword evidence="3" id="KW-1185">Reference proteome</keyword>